<sequence length="82" mass="9219">MALFLMYPKTQSLLLSLITTVPPHFRLPVEDPSLLSLKPRVIVREGKEFNCLFESFPCSNVFPPVIVGLPDICGVDYPSQKQ</sequence>
<evidence type="ECO:0000313" key="1">
    <source>
        <dbReference type="EMBL" id="KAG5604774.1"/>
    </source>
</evidence>
<gene>
    <name evidence="1" type="ORF">H5410_026266</name>
</gene>
<evidence type="ECO:0000313" key="2">
    <source>
        <dbReference type="Proteomes" id="UP000824120"/>
    </source>
</evidence>
<protein>
    <submittedName>
        <fullName evidence="1">Uncharacterized protein</fullName>
    </submittedName>
</protein>
<accession>A0A9J5Z101</accession>
<dbReference type="AlphaFoldDB" id="A0A9J5Z101"/>
<comment type="caution">
    <text evidence="1">The sequence shown here is derived from an EMBL/GenBank/DDBJ whole genome shotgun (WGS) entry which is preliminary data.</text>
</comment>
<name>A0A9J5Z101_SOLCO</name>
<organism evidence="1 2">
    <name type="scientific">Solanum commersonii</name>
    <name type="common">Commerson's wild potato</name>
    <name type="synonym">Commerson's nightshade</name>
    <dbReference type="NCBI Taxonomy" id="4109"/>
    <lineage>
        <taxon>Eukaryota</taxon>
        <taxon>Viridiplantae</taxon>
        <taxon>Streptophyta</taxon>
        <taxon>Embryophyta</taxon>
        <taxon>Tracheophyta</taxon>
        <taxon>Spermatophyta</taxon>
        <taxon>Magnoliopsida</taxon>
        <taxon>eudicotyledons</taxon>
        <taxon>Gunneridae</taxon>
        <taxon>Pentapetalae</taxon>
        <taxon>asterids</taxon>
        <taxon>lamiids</taxon>
        <taxon>Solanales</taxon>
        <taxon>Solanaceae</taxon>
        <taxon>Solanoideae</taxon>
        <taxon>Solaneae</taxon>
        <taxon>Solanum</taxon>
    </lineage>
</organism>
<reference evidence="1 2" key="1">
    <citation type="submission" date="2020-09" db="EMBL/GenBank/DDBJ databases">
        <title>De no assembly of potato wild relative species, Solanum commersonii.</title>
        <authorList>
            <person name="Cho K."/>
        </authorList>
    </citation>
    <scope>NUCLEOTIDE SEQUENCE [LARGE SCALE GENOMIC DNA]</scope>
    <source>
        <strain evidence="1">LZ3.2</strain>
        <tissue evidence="1">Leaf</tissue>
    </source>
</reference>
<dbReference type="Proteomes" id="UP000824120">
    <property type="component" value="Chromosome 5"/>
</dbReference>
<dbReference type="EMBL" id="JACXVP010000005">
    <property type="protein sequence ID" value="KAG5604774.1"/>
    <property type="molecule type" value="Genomic_DNA"/>
</dbReference>
<keyword evidence="2" id="KW-1185">Reference proteome</keyword>
<proteinExistence type="predicted"/>